<accession>A0AAW4YV28</accession>
<dbReference type="GO" id="GO:0005829">
    <property type="term" value="C:cytosol"/>
    <property type="evidence" value="ECO:0007669"/>
    <property type="project" value="TreeGrafter"/>
</dbReference>
<organism evidence="6 7">
    <name type="scientific">Billgrantia desiderata</name>
    <dbReference type="NCBI Taxonomy" id="52021"/>
    <lineage>
        <taxon>Bacteria</taxon>
        <taxon>Pseudomonadati</taxon>
        <taxon>Pseudomonadota</taxon>
        <taxon>Gammaproteobacteria</taxon>
        <taxon>Oceanospirillales</taxon>
        <taxon>Halomonadaceae</taxon>
        <taxon>Billgrantia</taxon>
    </lineage>
</organism>
<name>A0AAW4YV28_9GAMM</name>
<keyword evidence="1" id="KW-0540">Nuclease</keyword>
<protein>
    <recommendedName>
        <fullName evidence="4">Putative HNH nuclease YajD</fullName>
    </recommendedName>
</protein>
<dbReference type="GO" id="GO:0004519">
    <property type="term" value="F:endonuclease activity"/>
    <property type="evidence" value="ECO:0007669"/>
    <property type="project" value="UniProtKB-KW"/>
</dbReference>
<comment type="caution">
    <text evidence="6">The sequence shown here is derived from an EMBL/GenBank/DDBJ whole genome shotgun (WGS) entry which is preliminary data.</text>
</comment>
<dbReference type="InterPro" id="IPR003615">
    <property type="entry name" value="HNH_nuc"/>
</dbReference>
<dbReference type="Pfam" id="PF01844">
    <property type="entry name" value="HNH"/>
    <property type="match status" value="1"/>
</dbReference>
<reference evidence="6" key="1">
    <citation type="submission" date="2020-05" db="EMBL/GenBank/DDBJ databases">
        <authorList>
            <person name="Wang L."/>
            <person name="Shao Z."/>
        </authorList>
    </citation>
    <scope>NUCLEOTIDE SEQUENCE</scope>
    <source>
        <strain evidence="6">MCCC 1A05776</strain>
    </source>
</reference>
<keyword evidence="2" id="KW-0378">Hydrolase</keyword>
<evidence type="ECO:0000313" key="7">
    <source>
        <dbReference type="Proteomes" id="UP001320178"/>
    </source>
</evidence>
<evidence type="ECO:0000256" key="3">
    <source>
        <dbReference type="ARBA" id="ARBA00038412"/>
    </source>
</evidence>
<dbReference type="InterPro" id="IPR002711">
    <property type="entry name" value="HNH"/>
</dbReference>
<dbReference type="GO" id="GO:0003676">
    <property type="term" value="F:nucleic acid binding"/>
    <property type="evidence" value="ECO:0007669"/>
    <property type="project" value="InterPro"/>
</dbReference>
<evidence type="ECO:0000256" key="2">
    <source>
        <dbReference type="ARBA" id="ARBA00022801"/>
    </source>
</evidence>
<evidence type="ECO:0000256" key="1">
    <source>
        <dbReference type="ARBA" id="ARBA00022722"/>
    </source>
</evidence>
<dbReference type="SMART" id="SM00507">
    <property type="entry name" value="HNHc"/>
    <property type="match status" value="1"/>
</dbReference>
<comment type="similarity">
    <text evidence="3">Belongs to the HNH nuclease family.</text>
</comment>
<sequence>MANSNPFKPLYNTAQWKRLRLQQLALEPLCRFCMEDGRVTPADTVDHIEPHRGDGDKFFDPKNLQSLCATCHSSRKQRLEVRQVVDYGCNEAGMPNDPSHHWNEP</sequence>
<feature type="domain" description="HNH nuclease" evidence="5">
    <location>
        <begin position="18"/>
        <end position="73"/>
    </location>
</feature>
<dbReference type="EMBL" id="JABFTS010000005">
    <property type="protein sequence ID" value="MCE8052288.1"/>
    <property type="molecule type" value="Genomic_DNA"/>
</dbReference>
<dbReference type="PANTHER" id="PTHR41286">
    <property type="entry name" value="HNH NUCLEASE YAJD-RELATED"/>
    <property type="match status" value="1"/>
</dbReference>
<gene>
    <name evidence="6" type="ORF">HOP61_13335</name>
</gene>
<dbReference type="Proteomes" id="UP001320178">
    <property type="component" value="Unassembled WGS sequence"/>
</dbReference>
<reference evidence="6" key="2">
    <citation type="journal article" date="2021" name="Front. Microbiol.">
        <title>Aerobic Denitrification and Heterotrophic Sulfur Oxidation in the Genus Halomonas Revealed by Six Novel Species Characterizations and Genome-Based Analysis.</title>
        <authorList>
            <person name="Wang L."/>
            <person name="Shao Z."/>
        </authorList>
    </citation>
    <scope>NUCLEOTIDE SEQUENCE</scope>
    <source>
        <strain evidence="6">MCCC 1A05776</strain>
    </source>
</reference>
<dbReference type="PANTHER" id="PTHR41286:SF1">
    <property type="entry name" value="HNH NUCLEASE YAJD-RELATED"/>
    <property type="match status" value="1"/>
</dbReference>
<dbReference type="Gene3D" id="1.10.30.50">
    <property type="match status" value="1"/>
</dbReference>
<evidence type="ECO:0000256" key="4">
    <source>
        <dbReference type="ARBA" id="ARBA00040194"/>
    </source>
</evidence>
<evidence type="ECO:0000259" key="5">
    <source>
        <dbReference type="SMART" id="SM00507"/>
    </source>
</evidence>
<dbReference type="GO" id="GO:0016787">
    <property type="term" value="F:hydrolase activity"/>
    <property type="evidence" value="ECO:0007669"/>
    <property type="project" value="UniProtKB-KW"/>
</dbReference>
<dbReference type="CDD" id="cd00085">
    <property type="entry name" value="HNHc"/>
    <property type="match status" value="1"/>
</dbReference>
<proteinExistence type="inferred from homology"/>
<dbReference type="GO" id="GO:0008270">
    <property type="term" value="F:zinc ion binding"/>
    <property type="evidence" value="ECO:0007669"/>
    <property type="project" value="InterPro"/>
</dbReference>
<dbReference type="AlphaFoldDB" id="A0AAW4YV28"/>
<keyword evidence="6" id="KW-0255">Endonuclease</keyword>
<evidence type="ECO:0000313" key="6">
    <source>
        <dbReference type="EMBL" id="MCE8052288.1"/>
    </source>
</evidence>